<dbReference type="InterPro" id="IPR006311">
    <property type="entry name" value="TAT_signal"/>
</dbReference>
<dbReference type="Proteomes" id="UP000046176">
    <property type="component" value="Unassembled WGS sequence"/>
</dbReference>
<dbReference type="CDD" id="cd19078">
    <property type="entry name" value="AKR_AKR13C1_2"/>
    <property type="match status" value="1"/>
</dbReference>
<dbReference type="AlphaFoldDB" id="A0A0T7FVK6"/>
<keyword evidence="1" id="KW-0560">Oxidoreductase</keyword>
<organism evidence="3 4">
    <name type="scientific">Neorhizobium galegae bv. officinalis</name>
    <dbReference type="NCBI Taxonomy" id="323656"/>
    <lineage>
        <taxon>Bacteria</taxon>
        <taxon>Pseudomonadati</taxon>
        <taxon>Pseudomonadota</taxon>
        <taxon>Alphaproteobacteria</taxon>
        <taxon>Hyphomicrobiales</taxon>
        <taxon>Rhizobiaceae</taxon>
        <taxon>Rhizobium/Agrobacterium group</taxon>
        <taxon>Neorhizobium</taxon>
    </lineage>
</organism>
<dbReference type="InterPro" id="IPR023210">
    <property type="entry name" value="NADP_OxRdtase_dom"/>
</dbReference>
<dbReference type="EMBL" id="CCRH01000015">
    <property type="protein sequence ID" value="CDZ39035.1"/>
    <property type="molecule type" value="Genomic_DNA"/>
</dbReference>
<dbReference type="InterPro" id="IPR036812">
    <property type="entry name" value="NAD(P)_OxRdtase_dom_sf"/>
</dbReference>
<dbReference type="GO" id="GO:0016491">
    <property type="term" value="F:oxidoreductase activity"/>
    <property type="evidence" value="ECO:0007669"/>
    <property type="project" value="UniProtKB-KW"/>
</dbReference>
<dbReference type="PANTHER" id="PTHR43625:SF77">
    <property type="entry name" value="ALDO-KETO REDUCTASE"/>
    <property type="match status" value="1"/>
</dbReference>
<dbReference type="Gene3D" id="3.20.20.100">
    <property type="entry name" value="NADP-dependent oxidoreductase domain"/>
    <property type="match status" value="1"/>
</dbReference>
<feature type="domain" description="NADP-dependent oxidoreductase" evidence="2">
    <location>
        <begin position="64"/>
        <end position="356"/>
    </location>
</feature>
<evidence type="ECO:0000313" key="4">
    <source>
        <dbReference type="Proteomes" id="UP000046176"/>
    </source>
</evidence>
<evidence type="ECO:0000313" key="3">
    <source>
        <dbReference type="EMBL" id="CDZ39035.1"/>
    </source>
</evidence>
<evidence type="ECO:0000256" key="1">
    <source>
        <dbReference type="ARBA" id="ARBA00023002"/>
    </source>
</evidence>
<gene>
    <name evidence="3" type="ORF">NGAL_HAMBI1145_46620</name>
</gene>
<name>A0A0T7FVK6_NEOGA</name>
<proteinExistence type="predicted"/>
<dbReference type="PANTHER" id="PTHR43625">
    <property type="entry name" value="AFLATOXIN B1 ALDEHYDE REDUCTASE"/>
    <property type="match status" value="1"/>
</dbReference>
<dbReference type="InterPro" id="IPR050791">
    <property type="entry name" value="Aldo-Keto_reductase"/>
</dbReference>
<dbReference type="PROSITE" id="PS51318">
    <property type="entry name" value="TAT"/>
    <property type="match status" value="1"/>
</dbReference>
<dbReference type="Pfam" id="PF00248">
    <property type="entry name" value="Aldo_ket_red"/>
    <property type="match status" value="1"/>
</dbReference>
<sequence>MEKKQRHQAIELNIGRRDFVVGATITGATLPLVPMAWAASSDKPTTQAGSTMKTRKLGNMEVSEIGAGAMSISGTYGPPADIAQGIQLLRTAHDKGVTFFDTAEVYGPFINEELLGEALAPIRDEVKIATKFGFALDGTTARDSRPERIKRVAEASLKRLKTDRIDLFYQHRVDRNVPIEDVAGAVKDLIQEGKVLHFGLSEPSPRTIRRAHAVQAVTAVQTEYSMMERGPETNGVLATCEELGIGFVPWGPLGMGYLTGRIDSNTKFDPKTDLRANFERFTAENMAANMPIITFLSQFAAKKGVSPSAVALAWLRAQKPFIVPIPGTRNIEHLNENLDALRVELTPADLVEIDAVFSTITVHGGRMSPMYMESVDVDA</sequence>
<evidence type="ECO:0000259" key="2">
    <source>
        <dbReference type="Pfam" id="PF00248"/>
    </source>
</evidence>
<dbReference type="SUPFAM" id="SSF51430">
    <property type="entry name" value="NAD(P)-linked oxidoreductase"/>
    <property type="match status" value="1"/>
</dbReference>
<accession>A0A0T7FVK6</accession>
<reference evidence="3 4" key="1">
    <citation type="submission" date="2014-08" db="EMBL/GenBank/DDBJ databases">
        <authorList>
            <person name="Chen Y.-H."/>
        </authorList>
    </citation>
    <scope>NUCLEOTIDE SEQUENCE [LARGE SCALE GENOMIC DNA]</scope>
</reference>
<protein>
    <submittedName>
        <fullName evidence="3">Aldo/keto reductase</fullName>
    </submittedName>
</protein>
<dbReference type="GO" id="GO:0005737">
    <property type="term" value="C:cytoplasm"/>
    <property type="evidence" value="ECO:0007669"/>
    <property type="project" value="TreeGrafter"/>
</dbReference>